<evidence type="ECO:0000259" key="4">
    <source>
        <dbReference type="Pfam" id="PF00135"/>
    </source>
</evidence>
<dbReference type="PANTHER" id="PTHR11559">
    <property type="entry name" value="CARBOXYLESTERASE"/>
    <property type="match status" value="1"/>
</dbReference>
<protein>
    <recommendedName>
        <fullName evidence="3">Carboxylic ester hydrolase</fullName>
        <ecNumber evidence="3">3.1.1.-</ecNumber>
    </recommendedName>
</protein>
<dbReference type="RefSeq" id="WP_378059230.1">
    <property type="nucleotide sequence ID" value="NZ_JBHSIS010000017.1"/>
</dbReference>
<dbReference type="Pfam" id="PF00135">
    <property type="entry name" value="COesterase"/>
    <property type="match status" value="1"/>
</dbReference>
<dbReference type="InterPro" id="IPR050309">
    <property type="entry name" value="Type-B_Carboxylest/Lipase"/>
</dbReference>
<keyword evidence="3" id="KW-0732">Signal</keyword>
<sequence length="530" mass="56866">MRRSSKLAARPWWRKATTALAGVLAVASAAAPAAAAERTKDLDLVVRTAYGAVEGRKLGDAQAFLGLPFAEPPVYERAWKRPVEPRAWRGVRDATRQEAACLQFEPTGVKNDQPTSLDCLYLDVYRPARARKGEKLPVMVFYHGGAGTQGSGVLYGGQTMASRDDVIVVSTNYRLGAAGNLALPALDGEDPGAGGNFALLDQVQALKWVHGSIAAFGGDTGNVTVFGQSAGARAVCNLLATPLTEGLFHRAIMESSPCLGGGTVKETAQRRSEAYAAAVGCPAGPGQLGCLRSAWPAGLVQSFAGNRPSGYVGASSLPLASGDAISSGKWHRVPVIVGNTRWEQKLQNQQHADITEDQYEAIVIEQFGATAGPLVLAEYPASAYERPFYALAAMRTDAGAGCTVDANARLFLDQDVPVYRYLFDDPTSPTLFGFQPEGIDMSSAHSGELAYLFDFTLGDRPLTSRQERLAHAMQDYWTAFARFGEPKARDQVTWPRHTEAGDKALRLAPEIEVTTGLRDLHNCDFFADLP</sequence>
<dbReference type="PROSITE" id="PS00122">
    <property type="entry name" value="CARBOXYLESTERASE_B_1"/>
    <property type="match status" value="1"/>
</dbReference>
<keyword evidence="6" id="KW-1185">Reference proteome</keyword>
<evidence type="ECO:0000256" key="2">
    <source>
        <dbReference type="ARBA" id="ARBA00022801"/>
    </source>
</evidence>
<reference evidence="6" key="1">
    <citation type="journal article" date="2019" name="Int. J. Syst. Evol. Microbiol.">
        <title>The Global Catalogue of Microorganisms (GCM) 10K type strain sequencing project: providing services to taxonomists for standard genome sequencing and annotation.</title>
        <authorList>
            <consortium name="The Broad Institute Genomics Platform"/>
            <consortium name="The Broad Institute Genome Sequencing Center for Infectious Disease"/>
            <person name="Wu L."/>
            <person name="Ma J."/>
        </authorList>
    </citation>
    <scope>NUCLEOTIDE SEQUENCE [LARGE SCALE GENOMIC DNA]</scope>
    <source>
        <strain evidence="6">ZS-22-S1</strain>
    </source>
</reference>
<feature type="chain" id="PRO_5044969368" description="Carboxylic ester hydrolase" evidence="3">
    <location>
        <begin position="36"/>
        <end position="530"/>
    </location>
</feature>
<dbReference type="Gene3D" id="3.40.50.1820">
    <property type="entry name" value="alpha/beta hydrolase"/>
    <property type="match status" value="1"/>
</dbReference>
<evidence type="ECO:0000313" key="5">
    <source>
        <dbReference type="EMBL" id="MFC4857243.1"/>
    </source>
</evidence>
<dbReference type="InterPro" id="IPR019826">
    <property type="entry name" value="Carboxylesterase_B_AS"/>
</dbReference>
<dbReference type="InterPro" id="IPR002018">
    <property type="entry name" value="CarbesteraseB"/>
</dbReference>
<dbReference type="InterPro" id="IPR029058">
    <property type="entry name" value="AB_hydrolase_fold"/>
</dbReference>
<gene>
    <name evidence="5" type="ORF">ACFPCV_27420</name>
</gene>
<evidence type="ECO:0000256" key="3">
    <source>
        <dbReference type="RuleBase" id="RU361235"/>
    </source>
</evidence>
<evidence type="ECO:0000256" key="1">
    <source>
        <dbReference type="ARBA" id="ARBA00005964"/>
    </source>
</evidence>
<proteinExistence type="inferred from homology"/>
<comment type="caution">
    <text evidence="5">The sequence shown here is derived from an EMBL/GenBank/DDBJ whole genome shotgun (WGS) entry which is preliminary data.</text>
</comment>
<dbReference type="EC" id="3.1.1.-" evidence="3"/>
<accession>A0ABV9S6A9</accession>
<dbReference type="Proteomes" id="UP001595859">
    <property type="component" value="Unassembled WGS sequence"/>
</dbReference>
<dbReference type="SUPFAM" id="SSF53474">
    <property type="entry name" value="alpha/beta-Hydrolases"/>
    <property type="match status" value="1"/>
</dbReference>
<feature type="domain" description="Carboxylesterase type B" evidence="4">
    <location>
        <begin position="44"/>
        <end position="519"/>
    </location>
</feature>
<organism evidence="5 6">
    <name type="scientific">Actinophytocola glycyrrhizae</name>
    <dbReference type="NCBI Taxonomy" id="2044873"/>
    <lineage>
        <taxon>Bacteria</taxon>
        <taxon>Bacillati</taxon>
        <taxon>Actinomycetota</taxon>
        <taxon>Actinomycetes</taxon>
        <taxon>Pseudonocardiales</taxon>
        <taxon>Pseudonocardiaceae</taxon>
    </lineage>
</organism>
<evidence type="ECO:0000313" key="6">
    <source>
        <dbReference type="Proteomes" id="UP001595859"/>
    </source>
</evidence>
<feature type="signal peptide" evidence="3">
    <location>
        <begin position="1"/>
        <end position="35"/>
    </location>
</feature>
<comment type="similarity">
    <text evidence="1 3">Belongs to the type-B carboxylesterase/lipase family.</text>
</comment>
<keyword evidence="2 3" id="KW-0378">Hydrolase</keyword>
<name>A0ABV9S6A9_9PSEU</name>
<dbReference type="EMBL" id="JBHSIS010000017">
    <property type="protein sequence ID" value="MFC4857243.1"/>
    <property type="molecule type" value="Genomic_DNA"/>
</dbReference>